<feature type="transmembrane region" description="Helical" evidence="1">
    <location>
        <begin position="171"/>
        <end position="189"/>
    </location>
</feature>
<feature type="transmembrane region" description="Helical" evidence="1">
    <location>
        <begin position="67"/>
        <end position="85"/>
    </location>
</feature>
<keyword evidence="3" id="KW-1185">Reference proteome</keyword>
<proteinExistence type="predicted"/>
<reference evidence="2 3" key="1">
    <citation type="submission" date="2020-03" db="EMBL/GenBank/DDBJ databases">
        <title>Complete genome of Arcanobacterium buesumensis sp. nov. strain 2701.</title>
        <authorList>
            <person name="Borowiak M."/>
            <person name="Alssahen M."/>
            <person name="Laemmler C."/>
            <person name="Malorny B."/>
            <person name="Hassan A."/>
            <person name="Prenger-Berninghoff E."/>
            <person name="Ploetz M."/>
            <person name="Abdulmawjood A."/>
        </authorList>
    </citation>
    <scope>NUCLEOTIDE SEQUENCE [LARGE SCALE GENOMIC DNA]</scope>
    <source>
        <strain evidence="2 3">2701</strain>
    </source>
</reference>
<name>A0A6H2ELH2_9ACTO</name>
<dbReference type="AlphaFoldDB" id="A0A6H2ELH2"/>
<dbReference type="EMBL" id="CP050804">
    <property type="protein sequence ID" value="QJC21912.1"/>
    <property type="molecule type" value="Genomic_DNA"/>
</dbReference>
<dbReference type="Pfam" id="PF06197">
    <property type="entry name" value="DUF998"/>
    <property type="match status" value="1"/>
</dbReference>
<dbReference type="Proteomes" id="UP000502298">
    <property type="component" value="Chromosome"/>
</dbReference>
<dbReference type="InterPro" id="IPR009339">
    <property type="entry name" value="DUF998"/>
</dbReference>
<evidence type="ECO:0000313" key="2">
    <source>
        <dbReference type="EMBL" id="QJC21912.1"/>
    </source>
</evidence>
<protein>
    <submittedName>
        <fullName evidence="2">DUF998 domain-containing protein</fullName>
    </submittedName>
</protein>
<keyword evidence="1" id="KW-1133">Transmembrane helix</keyword>
<evidence type="ECO:0000313" key="3">
    <source>
        <dbReference type="Proteomes" id="UP000502298"/>
    </source>
</evidence>
<gene>
    <name evidence="2" type="ORF">HC352_04940</name>
</gene>
<feature type="transmembrane region" description="Helical" evidence="1">
    <location>
        <begin position="135"/>
        <end position="156"/>
    </location>
</feature>
<sequence length="199" mass="22077">MYASFLLEIFFNFPLDPQMSYLSEYFSLDSPYRLVFATSDLLAATLSLAGLICLSDFYRSWSRLQQLIALFFVIFSIATVFDVTFPLRCAESLDFCEKTGLTAHLIASAVVSGSLTVIALSTLALIYVGHITERYRIFLSVIVICYVVLTAIIAVIDFTAYPVGYLQRGQVFFSCLLLASAGLVLTPYANSDTRISSRS</sequence>
<feature type="transmembrane region" description="Helical" evidence="1">
    <location>
        <begin position="105"/>
        <end position="128"/>
    </location>
</feature>
<evidence type="ECO:0000256" key="1">
    <source>
        <dbReference type="SAM" id="Phobius"/>
    </source>
</evidence>
<feature type="transmembrane region" description="Helical" evidence="1">
    <location>
        <begin position="34"/>
        <end position="55"/>
    </location>
</feature>
<accession>A0A6H2ELH2</accession>
<organism evidence="2 3">
    <name type="scientific">Arcanobacterium buesumense</name>
    <dbReference type="NCBI Taxonomy" id="2722751"/>
    <lineage>
        <taxon>Bacteria</taxon>
        <taxon>Bacillati</taxon>
        <taxon>Actinomycetota</taxon>
        <taxon>Actinomycetes</taxon>
        <taxon>Actinomycetales</taxon>
        <taxon>Actinomycetaceae</taxon>
        <taxon>Arcanobacterium</taxon>
    </lineage>
</organism>
<keyword evidence="1" id="KW-0812">Transmembrane</keyword>
<dbReference type="RefSeq" id="WP_168917851.1">
    <property type="nucleotide sequence ID" value="NZ_CP050804.1"/>
</dbReference>
<keyword evidence="1" id="KW-0472">Membrane</keyword>
<dbReference type="KEGG" id="arca:HC352_04940"/>